<evidence type="ECO:0000313" key="3">
    <source>
        <dbReference type="Proteomes" id="UP001595791"/>
    </source>
</evidence>
<keyword evidence="1" id="KW-0732">Signal</keyword>
<comment type="caution">
    <text evidence="2">The sequence shown here is derived from an EMBL/GenBank/DDBJ whole genome shotgun (WGS) entry which is preliminary data.</text>
</comment>
<dbReference type="SUPFAM" id="SSF50952">
    <property type="entry name" value="Soluble quinoprotein glucose dehydrogenase"/>
    <property type="match status" value="1"/>
</dbReference>
<feature type="signal peptide" evidence="1">
    <location>
        <begin position="1"/>
        <end position="22"/>
    </location>
</feature>
<dbReference type="NCBIfam" id="TIGR02608">
    <property type="entry name" value="delta_60_rpt"/>
    <property type="match status" value="9"/>
</dbReference>
<dbReference type="InterPro" id="IPR011041">
    <property type="entry name" value="Quinoprot_gluc/sorb_DH_b-prop"/>
</dbReference>
<protein>
    <recommendedName>
        <fullName evidence="4">Delta-60 repeat domain-containing protein</fullName>
    </recommendedName>
</protein>
<name>A0ABV8MP89_9NEIS</name>
<proteinExistence type="predicted"/>
<keyword evidence="3" id="KW-1185">Reference proteome</keyword>
<dbReference type="PROSITE" id="PS51257">
    <property type="entry name" value="PROKAR_LIPOPROTEIN"/>
    <property type="match status" value="1"/>
</dbReference>
<dbReference type="Pfam" id="PF17164">
    <property type="entry name" value="DUF5122"/>
    <property type="match status" value="5"/>
</dbReference>
<dbReference type="EMBL" id="JBHSBU010000001">
    <property type="protein sequence ID" value="MFC4160008.1"/>
    <property type="molecule type" value="Genomic_DNA"/>
</dbReference>
<dbReference type="Proteomes" id="UP001595791">
    <property type="component" value="Unassembled WGS sequence"/>
</dbReference>
<reference evidence="3" key="1">
    <citation type="journal article" date="2019" name="Int. J. Syst. Evol. Microbiol.">
        <title>The Global Catalogue of Microorganisms (GCM) 10K type strain sequencing project: providing services to taxonomists for standard genome sequencing and annotation.</title>
        <authorList>
            <consortium name="The Broad Institute Genomics Platform"/>
            <consortium name="The Broad Institute Genome Sequencing Center for Infectious Disease"/>
            <person name="Wu L."/>
            <person name="Ma J."/>
        </authorList>
    </citation>
    <scope>NUCLEOTIDE SEQUENCE [LARGE SCALE GENOMIC DNA]</scope>
    <source>
        <strain evidence="3">LMG 29894</strain>
    </source>
</reference>
<dbReference type="RefSeq" id="WP_378164369.1">
    <property type="nucleotide sequence ID" value="NZ_JBHSBU010000001.1"/>
</dbReference>
<evidence type="ECO:0000256" key="1">
    <source>
        <dbReference type="SAM" id="SignalP"/>
    </source>
</evidence>
<feature type="chain" id="PRO_5046280318" description="Delta-60 repeat domain-containing protein" evidence="1">
    <location>
        <begin position="23"/>
        <end position="823"/>
    </location>
</feature>
<dbReference type="Gene3D" id="2.80.10.50">
    <property type="match status" value="4"/>
</dbReference>
<dbReference type="InterPro" id="IPR013431">
    <property type="entry name" value="Delta_60_rpt"/>
</dbReference>
<evidence type="ECO:0008006" key="4">
    <source>
        <dbReference type="Google" id="ProtNLM"/>
    </source>
</evidence>
<evidence type="ECO:0000313" key="2">
    <source>
        <dbReference type="EMBL" id="MFC4160008.1"/>
    </source>
</evidence>
<organism evidence="2 3">
    <name type="scientific">Chitinimonas lacunae</name>
    <dbReference type="NCBI Taxonomy" id="1963018"/>
    <lineage>
        <taxon>Bacteria</taxon>
        <taxon>Pseudomonadati</taxon>
        <taxon>Pseudomonadota</taxon>
        <taxon>Betaproteobacteria</taxon>
        <taxon>Neisseriales</taxon>
        <taxon>Chitinibacteraceae</taxon>
        <taxon>Chitinimonas</taxon>
    </lineage>
</organism>
<dbReference type="SUPFAM" id="SSF82171">
    <property type="entry name" value="DPP6 N-terminal domain-like"/>
    <property type="match status" value="1"/>
</dbReference>
<gene>
    <name evidence="2" type="ORF">ACFOW7_11685</name>
</gene>
<sequence>MTLHDFRPAPLVLALTSALLLAACNTDGARKPDEPDQIGPAGSLDTGFGTGGMVYTQAAGSADQILASRQLNNGRLLSVVSSNQQLALVQQLENGRADTDFSPLGRRVLNLPRLAEARQALWLDDGRIVLVGRSISGKALVSRLLSDGQPDATFHRTGTLELDIDATLTSVVADSSGLLLGGLGQGTGSRRLALAMRLNRDDSLNRRFGSATLDLGADAERVVVAPAGSDSVLLAAGSSGDQPRVRVVRLDADGRLDTSFGRNGTLDVPTESISQGAALGSLSRLDSGYLLLSGGPGRGRAGAAWVLRADFNGQLDPTFGDNGIRRFRFENASPFDQETGSHRVDAVFQLSDGRLMVAGRRGENNRIVGDQVRLARLYGDGAPDNAFPLRADRLGWEREPIGDAAPISLLGLSNGQLLVNGSDRFGFANARLNTDGNLDSNWGSNGSARLTLLSASQGGWNAVTFDQHGRVASGGAVQYGNRSQAVVAQFDSTGKPLLAPQPLRVGQSASDSSSTLSVLFHYDDQLWSAGSQLAGDGSISPGGWHNRLQSQGRTLAVQNFAGQAYGGIPLDETGQRVMLAGQYRDGSLSGFRLWRVNIDGSLDTDFGSGGYSAALPGGHSDDVAQTVSRLPDGRLVAAGWSGDKLVVARYLANGQLDPAFGQQGVAAFNQPGLRGKARALAQQSDGKLVVAGEWSDATQTRLALLRLDDKGQPDPAFGEGGWVKSSLGERGEALTGVAVQPNGRILVSGYALTHSNGRDMLVARFTSEGKADEGFSSAGRRILTLSKGDDEARALLLSRDGRFYLAGSTADSRGPLVLVRMWY</sequence>
<accession>A0ABV8MP89</accession>